<evidence type="ECO:0000256" key="3">
    <source>
        <dbReference type="ARBA" id="ARBA00022927"/>
    </source>
</evidence>
<comment type="caution">
    <text evidence="9">The sequence shown here is derived from an EMBL/GenBank/DDBJ whole genome shotgun (WGS) entry which is preliminary data.</text>
</comment>
<evidence type="ECO:0000256" key="6">
    <source>
        <dbReference type="ARBA" id="ARBA00023136"/>
    </source>
</evidence>
<gene>
    <name evidence="9" type="ORF">S01H1_11982</name>
</gene>
<dbReference type="SUPFAM" id="SSF103456">
    <property type="entry name" value="Preprotein translocase SecE subunit"/>
    <property type="match status" value="1"/>
</dbReference>
<evidence type="ECO:0000256" key="8">
    <source>
        <dbReference type="SAM" id="Phobius"/>
    </source>
</evidence>
<dbReference type="AlphaFoldDB" id="X0SR25"/>
<evidence type="ECO:0000313" key="9">
    <source>
        <dbReference type="EMBL" id="GAF83543.1"/>
    </source>
</evidence>
<dbReference type="InterPro" id="IPR023391">
    <property type="entry name" value="Prot_translocase_SecE_dom_sf"/>
</dbReference>
<dbReference type="HAMAP" id="MF_00422">
    <property type="entry name" value="SecE"/>
    <property type="match status" value="1"/>
</dbReference>
<dbReference type="InterPro" id="IPR008158">
    <property type="entry name" value="Translocase_Sec61-g"/>
</dbReference>
<dbReference type="EMBL" id="BARS01006128">
    <property type="protein sequence ID" value="GAF83543.1"/>
    <property type="molecule type" value="Genomic_DNA"/>
</dbReference>
<evidence type="ECO:0008006" key="10">
    <source>
        <dbReference type="Google" id="ProtNLM"/>
    </source>
</evidence>
<keyword evidence="5" id="KW-0811">Translocation</keyword>
<sequence>MGLGSFFKSAARLFRTISRPDWKTYWLSIKIVFIGVGVLGAIGYLIRIISSTIQGVQA</sequence>
<proteinExistence type="inferred from homology"/>
<dbReference type="GO" id="GO:0016020">
    <property type="term" value="C:membrane"/>
    <property type="evidence" value="ECO:0007669"/>
    <property type="project" value="InterPro"/>
</dbReference>
<accession>X0SR25</accession>
<name>X0SR25_9ZZZZ</name>
<dbReference type="InterPro" id="IPR001901">
    <property type="entry name" value="Translocase_SecE/Sec61-g"/>
</dbReference>
<dbReference type="GO" id="GO:0006886">
    <property type="term" value="P:intracellular protein transport"/>
    <property type="evidence" value="ECO:0007669"/>
    <property type="project" value="InterPro"/>
</dbReference>
<dbReference type="Pfam" id="PF00584">
    <property type="entry name" value="SecE"/>
    <property type="match status" value="1"/>
</dbReference>
<evidence type="ECO:0000256" key="7">
    <source>
        <dbReference type="ARBA" id="ARBA00037847"/>
    </source>
</evidence>
<reference evidence="9" key="1">
    <citation type="journal article" date="2014" name="Front. Microbiol.">
        <title>High frequency of phylogenetically diverse reductive dehalogenase-homologous genes in deep subseafloor sedimentary metagenomes.</title>
        <authorList>
            <person name="Kawai M."/>
            <person name="Futagami T."/>
            <person name="Toyoda A."/>
            <person name="Takaki Y."/>
            <person name="Nishi S."/>
            <person name="Hori S."/>
            <person name="Arai W."/>
            <person name="Tsubouchi T."/>
            <person name="Morono Y."/>
            <person name="Uchiyama I."/>
            <person name="Ito T."/>
            <person name="Fujiyama A."/>
            <person name="Inagaki F."/>
            <person name="Takami H."/>
        </authorList>
    </citation>
    <scope>NUCLEOTIDE SEQUENCE</scope>
    <source>
        <strain evidence="9">Expedition CK06-06</strain>
    </source>
</reference>
<feature type="transmembrane region" description="Helical" evidence="8">
    <location>
        <begin position="25"/>
        <end position="46"/>
    </location>
</feature>
<keyword evidence="4 8" id="KW-1133">Transmembrane helix</keyword>
<dbReference type="GO" id="GO:0006605">
    <property type="term" value="P:protein targeting"/>
    <property type="evidence" value="ECO:0007669"/>
    <property type="project" value="InterPro"/>
</dbReference>
<keyword evidence="6 8" id="KW-0472">Membrane</keyword>
<dbReference type="GO" id="GO:0012505">
    <property type="term" value="C:endomembrane system"/>
    <property type="evidence" value="ECO:0007669"/>
    <property type="project" value="UniProtKB-SubCell"/>
</dbReference>
<evidence type="ECO:0000256" key="5">
    <source>
        <dbReference type="ARBA" id="ARBA00023010"/>
    </source>
</evidence>
<keyword evidence="1" id="KW-0813">Transport</keyword>
<protein>
    <recommendedName>
        <fullName evidence="10">Protein translocase subunit SecE</fullName>
    </recommendedName>
</protein>
<dbReference type="Gene3D" id="1.20.5.820">
    <property type="entry name" value="Preprotein translocase SecE subunit"/>
    <property type="match status" value="1"/>
</dbReference>
<keyword evidence="2 8" id="KW-0812">Transmembrane</keyword>
<comment type="subcellular location">
    <subcellularLocation>
        <location evidence="7">Endomembrane system</location>
        <topology evidence="7">Single-pass membrane protein</topology>
    </subcellularLocation>
</comment>
<evidence type="ECO:0000256" key="4">
    <source>
        <dbReference type="ARBA" id="ARBA00022989"/>
    </source>
</evidence>
<evidence type="ECO:0000256" key="2">
    <source>
        <dbReference type="ARBA" id="ARBA00022692"/>
    </source>
</evidence>
<dbReference type="GO" id="GO:0008320">
    <property type="term" value="F:protein transmembrane transporter activity"/>
    <property type="evidence" value="ECO:0007669"/>
    <property type="project" value="InterPro"/>
</dbReference>
<organism evidence="9">
    <name type="scientific">marine sediment metagenome</name>
    <dbReference type="NCBI Taxonomy" id="412755"/>
    <lineage>
        <taxon>unclassified sequences</taxon>
        <taxon>metagenomes</taxon>
        <taxon>ecological metagenomes</taxon>
    </lineage>
</organism>
<dbReference type="NCBIfam" id="TIGR00327">
    <property type="entry name" value="secE_euk_arch"/>
    <property type="match status" value="1"/>
</dbReference>
<evidence type="ECO:0000256" key="1">
    <source>
        <dbReference type="ARBA" id="ARBA00022448"/>
    </source>
</evidence>
<keyword evidence="3" id="KW-0653">Protein transport</keyword>